<proteinExistence type="predicted"/>
<evidence type="ECO:0000313" key="2">
    <source>
        <dbReference type="EMBL" id="CAJ36097.1"/>
    </source>
</evidence>
<evidence type="ECO:0000313" key="3">
    <source>
        <dbReference type="Proteomes" id="UP000000663"/>
    </source>
</evidence>
<protein>
    <submittedName>
        <fullName evidence="2">Uncharacterized protein</fullName>
    </submittedName>
</protein>
<accession>Q0W696</accession>
<sequence>MSYEEMILSTIKKVYAIRASIEKRTEEHLAGSLPLIGYILVGLAGTSLSKDQVKDVSAFITATCTTPERLTAMETISAFKAKNRVHRPIMVWLSYVSLFLPLVLVVAAEAYMYLQGMLTEVTYVAVALLLVLLALFAGLALFSVLSYNPEYRRDTIEHKLWKLMNAECQKRKKMHMRAQKKMGQTPLPAEAAPAVANNK</sequence>
<dbReference type="Proteomes" id="UP000000663">
    <property type="component" value="Chromosome"/>
</dbReference>
<dbReference type="EMBL" id="AM114193">
    <property type="protein sequence ID" value="CAJ36097.1"/>
    <property type="molecule type" value="Genomic_DNA"/>
</dbReference>
<gene>
    <name evidence="2" type="ORF">RCIX708</name>
</gene>
<dbReference type="eggNOG" id="arCOG11689">
    <property type="taxonomic scope" value="Archaea"/>
</dbReference>
<feature type="transmembrane region" description="Helical" evidence="1">
    <location>
        <begin position="89"/>
        <end position="111"/>
    </location>
</feature>
<reference evidence="2 3" key="1">
    <citation type="journal article" date="2006" name="Science">
        <title>Genome of rice cluster I archaea -- the key methane producers in the rice rhizosphere.</title>
        <authorList>
            <person name="Erkel C."/>
            <person name="Kube M."/>
            <person name="Reinhardt R."/>
            <person name="Liesack W."/>
        </authorList>
    </citation>
    <scope>NUCLEOTIDE SEQUENCE [LARGE SCALE GENOMIC DNA]</scope>
    <source>
        <strain evidence="3">DSM 22066 / NBRC 105507 / MRE50</strain>
    </source>
</reference>
<name>Q0W696_METAR</name>
<dbReference type="KEGG" id="rci:RCIX708"/>
<organism evidence="2 3">
    <name type="scientific">Methanocella arvoryzae (strain DSM 22066 / NBRC 105507 / MRE50)</name>
    <dbReference type="NCBI Taxonomy" id="351160"/>
    <lineage>
        <taxon>Archaea</taxon>
        <taxon>Methanobacteriati</taxon>
        <taxon>Methanobacteriota</taxon>
        <taxon>Stenosarchaea group</taxon>
        <taxon>Methanomicrobia</taxon>
        <taxon>Methanocellales</taxon>
        <taxon>Methanocellaceae</taxon>
        <taxon>Methanocella</taxon>
    </lineage>
</organism>
<keyword evidence="1" id="KW-0812">Transmembrane</keyword>
<dbReference type="AlphaFoldDB" id="Q0W696"/>
<dbReference type="OrthoDB" id="377366at2157"/>
<evidence type="ECO:0000256" key="1">
    <source>
        <dbReference type="SAM" id="Phobius"/>
    </source>
</evidence>
<keyword evidence="1" id="KW-1133">Transmembrane helix</keyword>
<keyword evidence="3" id="KW-1185">Reference proteome</keyword>
<keyword evidence="1" id="KW-0472">Membrane</keyword>
<feature type="transmembrane region" description="Helical" evidence="1">
    <location>
        <begin position="123"/>
        <end position="145"/>
    </location>
</feature>
<dbReference type="RefSeq" id="WP_012036412.1">
    <property type="nucleotide sequence ID" value="NC_009464.1"/>
</dbReference>
<dbReference type="GeneID" id="5145189"/>